<proteinExistence type="predicted"/>
<dbReference type="InterPro" id="IPR005201">
    <property type="entry name" value="TIM_ENGase"/>
</dbReference>
<gene>
    <name evidence="3" type="ORF">EJ05DRAFT_502747</name>
</gene>
<evidence type="ECO:0000256" key="1">
    <source>
        <dbReference type="SAM" id="MobiDB-lite"/>
    </source>
</evidence>
<feature type="region of interest" description="Disordered" evidence="1">
    <location>
        <begin position="19"/>
        <end position="39"/>
    </location>
</feature>
<protein>
    <recommendedName>
        <fullName evidence="2">Cytosolic endo-beta-N-acetylglucosaminidase TIM barrel domain-containing protein</fullName>
    </recommendedName>
</protein>
<keyword evidence="4" id="KW-1185">Reference proteome</keyword>
<name>A0A6A6W2E0_9PEZI</name>
<dbReference type="GO" id="GO:0005829">
    <property type="term" value="C:cytosol"/>
    <property type="evidence" value="ECO:0007669"/>
    <property type="project" value="UniProtKB-SubCell"/>
</dbReference>
<dbReference type="Proteomes" id="UP000799437">
    <property type="component" value="Unassembled WGS sequence"/>
</dbReference>
<dbReference type="RefSeq" id="XP_033598740.1">
    <property type="nucleotide sequence ID" value="XM_033747301.1"/>
</dbReference>
<dbReference type="GO" id="GO:0033925">
    <property type="term" value="F:mannosyl-glycoprotein endo-beta-N-acetylglucosaminidase activity"/>
    <property type="evidence" value="ECO:0007669"/>
    <property type="project" value="UniProtKB-EC"/>
</dbReference>
<dbReference type="AlphaFoldDB" id="A0A6A6W2E0"/>
<dbReference type="EMBL" id="ML996576">
    <property type="protein sequence ID" value="KAF2756289.1"/>
    <property type="molecule type" value="Genomic_DNA"/>
</dbReference>
<dbReference type="PANTHER" id="PTHR13246">
    <property type="entry name" value="ENDO BETA N-ACETYLGLUCOSAMINIDASE"/>
    <property type="match status" value="1"/>
</dbReference>
<reference evidence="3" key="1">
    <citation type="journal article" date="2020" name="Stud. Mycol.">
        <title>101 Dothideomycetes genomes: a test case for predicting lifestyles and emergence of pathogens.</title>
        <authorList>
            <person name="Haridas S."/>
            <person name="Albert R."/>
            <person name="Binder M."/>
            <person name="Bloem J."/>
            <person name="Labutti K."/>
            <person name="Salamov A."/>
            <person name="Andreopoulos B."/>
            <person name="Baker S."/>
            <person name="Barry K."/>
            <person name="Bills G."/>
            <person name="Bluhm B."/>
            <person name="Cannon C."/>
            <person name="Castanera R."/>
            <person name="Culley D."/>
            <person name="Daum C."/>
            <person name="Ezra D."/>
            <person name="Gonzalez J."/>
            <person name="Henrissat B."/>
            <person name="Kuo A."/>
            <person name="Liang C."/>
            <person name="Lipzen A."/>
            <person name="Lutzoni F."/>
            <person name="Magnuson J."/>
            <person name="Mondo S."/>
            <person name="Nolan M."/>
            <person name="Ohm R."/>
            <person name="Pangilinan J."/>
            <person name="Park H.-J."/>
            <person name="Ramirez L."/>
            <person name="Alfaro M."/>
            <person name="Sun H."/>
            <person name="Tritt A."/>
            <person name="Yoshinaga Y."/>
            <person name="Zwiers L.-H."/>
            <person name="Turgeon B."/>
            <person name="Goodwin S."/>
            <person name="Spatafora J."/>
            <person name="Crous P."/>
            <person name="Grigoriev I."/>
        </authorList>
    </citation>
    <scope>NUCLEOTIDE SEQUENCE</scope>
    <source>
        <strain evidence="3">CBS 121739</strain>
    </source>
</reference>
<dbReference type="GeneID" id="54488355"/>
<sequence>MDLLPAGWKDILRPIRDGFRDGFGRAPRDPSPTPRERRQQRSLDALKGFAYFDTFDQVQDWSAESVDPLQTANTPLIKSTYEAACEEPRARILLCHDASGNYHDYEAVQGSILSDEEYTCEHLQSVDVFVYFSHKLACTPPSTWTNHLHRNGVKVLGTLLVERDLPGYEGILESWQSLSVDGEKTHYPLAHQLASMASVYGFDGWLVNLEHPFPRRHWNLHALLGFLEQLKTDMKEHCELVWYDALTATNEVNYQNRLSLRNLAFAKAAGSILTNYRWTGEGASSSIKLAQEHQIPLSNIFFGIDVWAQNTHTTGPKRVTYPSKGGGGTNTGLGVAKLAELNLSAGIFAPAWSFEHFPSQGRNVEKAMWHGTELPPDTHCDCADASVHRDSSYKNNPISRYAQQRPAGSLSYFYTDFERGFAPLTDTQTSSMEGKGFQSRLAHQSILPDIFTLSQPPECPSSPNLIAHLQPQPSRLQIIRREPSGRSGPGANMSLPLFRVSLKGYLRLQVNYTLLSPLPPNHIIKIYVKLRKCQTNMISFELPVVPAHEQRQIYTNIYESLNPGHDRFEAVITEIGVEYIVDDAKLEEDVPGPQVVDGNIVGSRTPLIDIHSLAILPPGISRLACEIGDIRVLRHLVDDTEQLRLAWSFTESDDCRIAMLPRSNMTGPFAHFDVRIDELPVQRTYALQYIFQASSVQKLRGGDKVEVQITGIGYDGQMCASKVLHISLG</sequence>
<accession>A0A6A6W2E0</accession>
<feature type="domain" description="Cytosolic endo-beta-N-acetylglucosaminidase TIM barrel" evidence="2">
    <location>
        <begin position="111"/>
        <end position="421"/>
    </location>
</feature>
<evidence type="ECO:0000259" key="2">
    <source>
        <dbReference type="Pfam" id="PF03644"/>
    </source>
</evidence>
<dbReference type="InterPro" id="IPR032979">
    <property type="entry name" value="ENGase"/>
</dbReference>
<dbReference type="OrthoDB" id="284473at2759"/>
<evidence type="ECO:0000313" key="4">
    <source>
        <dbReference type="Proteomes" id="UP000799437"/>
    </source>
</evidence>
<evidence type="ECO:0000313" key="3">
    <source>
        <dbReference type="EMBL" id="KAF2756289.1"/>
    </source>
</evidence>
<dbReference type="Pfam" id="PF03644">
    <property type="entry name" value="Glyco_hydro_85"/>
    <property type="match status" value="1"/>
</dbReference>
<dbReference type="Gene3D" id="3.20.20.80">
    <property type="entry name" value="Glycosidases"/>
    <property type="match status" value="1"/>
</dbReference>
<dbReference type="PANTHER" id="PTHR13246:SF1">
    <property type="entry name" value="CYTOSOLIC ENDO-BETA-N-ACETYLGLUCOSAMINIDASE"/>
    <property type="match status" value="1"/>
</dbReference>
<organism evidence="3 4">
    <name type="scientific">Pseudovirgaria hyperparasitica</name>
    <dbReference type="NCBI Taxonomy" id="470096"/>
    <lineage>
        <taxon>Eukaryota</taxon>
        <taxon>Fungi</taxon>
        <taxon>Dikarya</taxon>
        <taxon>Ascomycota</taxon>
        <taxon>Pezizomycotina</taxon>
        <taxon>Dothideomycetes</taxon>
        <taxon>Dothideomycetes incertae sedis</taxon>
        <taxon>Acrospermales</taxon>
        <taxon>Acrospermaceae</taxon>
        <taxon>Pseudovirgaria</taxon>
    </lineage>
</organism>